<dbReference type="EMBL" id="CAJVCH010027904">
    <property type="protein sequence ID" value="CAG7703213.1"/>
    <property type="molecule type" value="Genomic_DNA"/>
</dbReference>
<accession>A0A8J2NUB0</accession>
<reference evidence="2" key="1">
    <citation type="submission" date="2021-06" db="EMBL/GenBank/DDBJ databases">
        <authorList>
            <person name="Hodson N. C."/>
            <person name="Mongue J. A."/>
            <person name="Jaron S. K."/>
        </authorList>
    </citation>
    <scope>NUCLEOTIDE SEQUENCE</scope>
</reference>
<sequence length="350" mass="41024">MNSFTSGGTTERPSVAYADLNVDQENVLKLVKAQLQKPLHIQRSSPLLLIVAGLPGGGKTAVINHMQAVLEQQKVSDYLNQKLGGSFSGLSGFLKNRKLTNKQLVEKELRRLESFSLHHPVRKRFTRRRTMVYFLNQIWGSDLKDIHNVSKENDNNAFVLLVMDLFSRKAYTRPLKFKNSVNMISAFTSILEEAGAKPFTLFTDRGTEFTSQKFQEYLRSQGIKWYYVYSEIKVSFLERLIRTLWSRLERYMTAHNTNRFVDVLEDFTKSYNATFHRSIQMRPNDVNRENENDVWQRMYVDIIERSKKKRRRKPKYQIGDIVRISKTKLQFEKGLYEYNLTHYLATIPKL</sequence>
<dbReference type="InterPro" id="IPR001584">
    <property type="entry name" value="Integrase_cat-core"/>
</dbReference>
<dbReference type="GO" id="GO:0015074">
    <property type="term" value="P:DNA integration"/>
    <property type="evidence" value="ECO:0007669"/>
    <property type="project" value="InterPro"/>
</dbReference>
<gene>
    <name evidence="2" type="ORF">AFUS01_LOCUS4478</name>
</gene>
<comment type="caution">
    <text evidence="2">The sequence shown here is derived from an EMBL/GenBank/DDBJ whole genome shotgun (WGS) entry which is preliminary data.</text>
</comment>
<protein>
    <recommendedName>
        <fullName evidence="1">Integrase catalytic domain-containing protein</fullName>
    </recommendedName>
</protein>
<dbReference type="PANTHER" id="PTHR46585">
    <property type="entry name" value="INTEGRASE CORE DOMAIN CONTAINING PROTEIN"/>
    <property type="match status" value="1"/>
</dbReference>
<evidence type="ECO:0000259" key="1">
    <source>
        <dbReference type="PROSITE" id="PS50994"/>
    </source>
</evidence>
<proteinExistence type="predicted"/>
<organism evidence="2 3">
    <name type="scientific">Allacma fusca</name>
    <dbReference type="NCBI Taxonomy" id="39272"/>
    <lineage>
        <taxon>Eukaryota</taxon>
        <taxon>Metazoa</taxon>
        <taxon>Ecdysozoa</taxon>
        <taxon>Arthropoda</taxon>
        <taxon>Hexapoda</taxon>
        <taxon>Collembola</taxon>
        <taxon>Symphypleona</taxon>
        <taxon>Sminthuridae</taxon>
        <taxon>Allacma</taxon>
    </lineage>
</organism>
<keyword evidence="3" id="KW-1185">Reference proteome</keyword>
<dbReference type="Proteomes" id="UP000708208">
    <property type="component" value="Unassembled WGS sequence"/>
</dbReference>
<dbReference type="Pfam" id="PF00665">
    <property type="entry name" value="rve"/>
    <property type="match status" value="1"/>
</dbReference>
<dbReference type="AlphaFoldDB" id="A0A8J2NUB0"/>
<dbReference type="OrthoDB" id="6343797at2759"/>
<evidence type="ECO:0000313" key="2">
    <source>
        <dbReference type="EMBL" id="CAG7703213.1"/>
    </source>
</evidence>
<feature type="domain" description="Integrase catalytic" evidence="1">
    <location>
        <begin position="116"/>
        <end position="291"/>
    </location>
</feature>
<name>A0A8J2NUB0_9HEXA</name>
<dbReference type="PANTHER" id="PTHR46585:SF1">
    <property type="entry name" value="CHROMO DOMAIN-CONTAINING PROTEIN"/>
    <property type="match status" value="1"/>
</dbReference>
<evidence type="ECO:0000313" key="3">
    <source>
        <dbReference type="Proteomes" id="UP000708208"/>
    </source>
</evidence>
<dbReference type="PROSITE" id="PS50994">
    <property type="entry name" value="INTEGRASE"/>
    <property type="match status" value="1"/>
</dbReference>